<protein>
    <submittedName>
        <fullName evidence="1">Uncharacterized protein</fullName>
    </submittedName>
</protein>
<gene>
    <name evidence="1" type="ORF">V1517DRAFT_329747</name>
</gene>
<evidence type="ECO:0000313" key="2">
    <source>
        <dbReference type="Proteomes" id="UP001489719"/>
    </source>
</evidence>
<proteinExistence type="predicted"/>
<dbReference type="EMBL" id="MU970135">
    <property type="protein sequence ID" value="KAK9320290.1"/>
    <property type="molecule type" value="Genomic_DNA"/>
</dbReference>
<name>A0ACC3TH48_9ASCO</name>
<organism evidence="1 2">
    <name type="scientific">Lipomyces orientalis</name>
    <dbReference type="NCBI Taxonomy" id="1233043"/>
    <lineage>
        <taxon>Eukaryota</taxon>
        <taxon>Fungi</taxon>
        <taxon>Dikarya</taxon>
        <taxon>Ascomycota</taxon>
        <taxon>Saccharomycotina</taxon>
        <taxon>Lipomycetes</taxon>
        <taxon>Lipomycetales</taxon>
        <taxon>Lipomycetaceae</taxon>
        <taxon>Lipomyces</taxon>
    </lineage>
</organism>
<comment type="caution">
    <text evidence="1">The sequence shown here is derived from an EMBL/GenBank/DDBJ whole genome shotgun (WGS) entry which is preliminary data.</text>
</comment>
<evidence type="ECO:0000313" key="1">
    <source>
        <dbReference type="EMBL" id="KAK9320290.1"/>
    </source>
</evidence>
<reference evidence="2" key="1">
    <citation type="journal article" date="2024" name="Front. Bioeng. Biotechnol.">
        <title>Genome-scale model development and genomic sequencing of the oleaginous clade Lipomyces.</title>
        <authorList>
            <person name="Czajka J.J."/>
            <person name="Han Y."/>
            <person name="Kim J."/>
            <person name="Mondo S.J."/>
            <person name="Hofstad B.A."/>
            <person name="Robles A."/>
            <person name="Haridas S."/>
            <person name="Riley R."/>
            <person name="LaButti K."/>
            <person name="Pangilinan J."/>
            <person name="Andreopoulos W."/>
            <person name="Lipzen A."/>
            <person name="Yan J."/>
            <person name="Wang M."/>
            <person name="Ng V."/>
            <person name="Grigoriev I.V."/>
            <person name="Spatafora J.W."/>
            <person name="Magnuson J.K."/>
            <person name="Baker S.E."/>
            <person name="Pomraning K.R."/>
        </authorList>
    </citation>
    <scope>NUCLEOTIDE SEQUENCE [LARGE SCALE GENOMIC DNA]</scope>
    <source>
        <strain evidence="2">CBS 10300</strain>
    </source>
</reference>
<accession>A0ACC3TH48</accession>
<sequence length="159" mass="17824">MRTMTSLPSLEVYQAAQRTRLEQDEILKNVQGLNIQMTIQPMSSSTIKSSDARGGNPLGLKAQGHQWFLILADWTIAEDEARVREAVRKIVGATEDTAKKNGMYIPFKYSNYFAPDQDPLASYGTENIQKLQEIALQYDPDGVFQKLQNGGWLLSRTGV</sequence>
<dbReference type="Proteomes" id="UP001489719">
    <property type="component" value="Unassembled WGS sequence"/>
</dbReference>
<keyword evidence="2" id="KW-1185">Reference proteome</keyword>